<organism evidence="2 3">
    <name type="scientific">Flavobacterium aquicola</name>
    <dbReference type="NCBI Taxonomy" id="1682742"/>
    <lineage>
        <taxon>Bacteria</taxon>
        <taxon>Pseudomonadati</taxon>
        <taxon>Bacteroidota</taxon>
        <taxon>Flavobacteriia</taxon>
        <taxon>Flavobacteriales</taxon>
        <taxon>Flavobacteriaceae</taxon>
        <taxon>Flavobacterium</taxon>
    </lineage>
</organism>
<keyword evidence="3" id="KW-1185">Reference proteome</keyword>
<evidence type="ECO:0000256" key="1">
    <source>
        <dbReference type="SAM" id="SignalP"/>
    </source>
</evidence>
<name>A0A3E0DXP9_9FLAO</name>
<evidence type="ECO:0000313" key="3">
    <source>
        <dbReference type="Proteomes" id="UP000257136"/>
    </source>
</evidence>
<evidence type="ECO:0008006" key="4">
    <source>
        <dbReference type="Google" id="ProtNLM"/>
    </source>
</evidence>
<dbReference type="PROSITE" id="PS51257">
    <property type="entry name" value="PROKAR_LIPOPROTEIN"/>
    <property type="match status" value="1"/>
</dbReference>
<dbReference type="RefSeq" id="WP_115815117.1">
    <property type="nucleotide sequence ID" value="NZ_QUNI01000018.1"/>
</dbReference>
<feature type="chain" id="PRO_5017783422" description="Lipoprotein" evidence="1">
    <location>
        <begin position="28"/>
        <end position="159"/>
    </location>
</feature>
<dbReference type="AlphaFoldDB" id="A0A3E0DXP9"/>
<reference evidence="2 3" key="1">
    <citation type="submission" date="2018-08" db="EMBL/GenBank/DDBJ databases">
        <title>Genomic Encyclopedia of Archaeal and Bacterial Type Strains, Phase II (KMG-II): from individual species to whole genera.</title>
        <authorList>
            <person name="Goeker M."/>
        </authorList>
    </citation>
    <scope>NUCLEOTIDE SEQUENCE [LARGE SCALE GENOMIC DNA]</scope>
    <source>
        <strain evidence="2 3">DSM 100880</strain>
    </source>
</reference>
<feature type="signal peptide" evidence="1">
    <location>
        <begin position="1"/>
        <end position="27"/>
    </location>
</feature>
<sequence>MKLKIVLIIIAVIFMSSCTLIPCSSTAGLTDLDNKVSKKELIGNYELDDWTKKLIPELKNSNSKLSIKKNGQIEITNIPTAVFNDFLHGERIIDKANGTWKFPQKSDANEIITKMIFSLESESNNTVSFWKIFSQNGKLTIFIEFGDPDNCTAARFIKI</sequence>
<comment type="caution">
    <text evidence="2">The sequence shown here is derived from an EMBL/GenBank/DDBJ whole genome shotgun (WGS) entry which is preliminary data.</text>
</comment>
<dbReference type="Proteomes" id="UP000257136">
    <property type="component" value="Unassembled WGS sequence"/>
</dbReference>
<protein>
    <recommendedName>
        <fullName evidence="4">Lipoprotein</fullName>
    </recommendedName>
</protein>
<evidence type="ECO:0000313" key="2">
    <source>
        <dbReference type="EMBL" id="REG90832.1"/>
    </source>
</evidence>
<proteinExistence type="predicted"/>
<dbReference type="EMBL" id="QUNI01000018">
    <property type="protein sequence ID" value="REG90832.1"/>
    <property type="molecule type" value="Genomic_DNA"/>
</dbReference>
<keyword evidence="1" id="KW-0732">Signal</keyword>
<gene>
    <name evidence="2" type="ORF">C8P67_11844</name>
</gene>
<accession>A0A3E0DXP9</accession>
<dbReference type="OrthoDB" id="1446728at2"/>